<keyword evidence="11" id="KW-1185">Reference proteome</keyword>
<keyword evidence="4" id="KW-0297">G-protein coupled receptor</keyword>
<dbReference type="InterPro" id="IPR022343">
    <property type="entry name" value="GCR1-cAMP_receptor"/>
</dbReference>
<name>A0A1R2AUI5_9CILI</name>
<feature type="transmembrane region" description="Helical" evidence="8">
    <location>
        <begin position="118"/>
        <end position="136"/>
    </location>
</feature>
<evidence type="ECO:0000256" key="1">
    <source>
        <dbReference type="ARBA" id="ARBA00004141"/>
    </source>
</evidence>
<evidence type="ECO:0000259" key="9">
    <source>
        <dbReference type="PROSITE" id="PS50261"/>
    </source>
</evidence>
<keyword evidence="5 8" id="KW-0472">Membrane</keyword>
<keyword evidence="2 8" id="KW-0812">Transmembrane</keyword>
<evidence type="ECO:0000256" key="8">
    <source>
        <dbReference type="SAM" id="Phobius"/>
    </source>
</evidence>
<feature type="transmembrane region" description="Helical" evidence="8">
    <location>
        <begin position="197"/>
        <end position="217"/>
    </location>
</feature>
<feature type="transmembrane region" description="Helical" evidence="8">
    <location>
        <begin position="223"/>
        <end position="249"/>
    </location>
</feature>
<comment type="subcellular location">
    <subcellularLocation>
        <location evidence="1">Membrane</location>
        <topology evidence="1">Multi-pass membrane protein</topology>
    </subcellularLocation>
</comment>
<feature type="transmembrane region" description="Helical" evidence="8">
    <location>
        <begin position="84"/>
        <end position="106"/>
    </location>
</feature>
<proteinExistence type="predicted"/>
<dbReference type="Gene3D" id="1.20.1070.10">
    <property type="entry name" value="Rhodopsin 7-helix transmembrane proteins"/>
    <property type="match status" value="1"/>
</dbReference>
<organism evidence="10 11">
    <name type="scientific">Stentor coeruleus</name>
    <dbReference type="NCBI Taxonomy" id="5963"/>
    <lineage>
        <taxon>Eukaryota</taxon>
        <taxon>Sar</taxon>
        <taxon>Alveolata</taxon>
        <taxon>Ciliophora</taxon>
        <taxon>Postciliodesmatophora</taxon>
        <taxon>Heterotrichea</taxon>
        <taxon>Heterotrichida</taxon>
        <taxon>Stentoridae</taxon>
        <taxon>Stentor</taxon>
    </lineage>
</organism>
<dbReference type="PANTHER" id="PTHR23112:SF0">
    <property type="entry name" value="TRANSMEMBRANE PROTEIN 116"/>
    <property type="match status" value="1"/>
</dbReference>
<dbReference type="PRINTS" id="PR02001">
    <property type="entry name" value="GCR1CAMPR"/>
</dbReference>
<dbReference type="GO" id="GO:0007189">
    <property type="term" value="P:adenylate cyclase-activating G protein-coupled receptor signaling pathway"/>
    <property type="evidence" value="ECO:0007669"/>
    <property type="project" value="TreeGrafter"/>
</dbReference>
<dbReference type="SUPFAM" id="SSF81321">
    <property type="entry name" value="Family A G protein-coupled receptor-like"/>
    <property type="match status" value="1"/>
</dbReference>
<evidence type="ECO:0000256" key="3">
    <source>
        <dbReference type="ARBA" id="ARBA00022989"/>
    </source>
</evidence>
<sequence length="286" mass="32677">MYSGDEQINYIVATVGSSLSLLVSGFVMYMYFTKTNLKTFACKLTRYLCTTDFLLSLCNIQLAFMIPSFESGWVCDVQAVFVTYFLLSSILWTAAISHALYTVAVTLNPDFFLMERRYVVLTYGFPVIALFLPLVRNEYGPAEGWCWISSEGMSATVMRFLCFYVPLIIVIVFNIYEYRKVIRELEGEDPESVSKRLKFYPCILIFTQLALTLHRLIHLFFGITWMPLAIAGVLTTTLMGFSNAVLYGFNDALIEHVHHCFSNRDLLDNSQDSLDRSSLVQNSLNR</sequence>
<feature type="transmembrane region" description="Helical" evidence="8">
    <location>
        <begin position="156"/>
        <end position="176"/>
    </location>
</feature>
<feature type="transmembrane region" description="Helical" evidence="8">
    <location>
        <begin position="12"/>
        <end position="32"/>
    </location>
</feature>
<accession>A0A1R2AUI5</accession>
<comment type="caution">
    <text evidence="10">The sequence shown here is derived from an EMBL/GenBank/DDBJ whole genome shotgun (WGS) entry which is preliminary data.</text>
</comment>
<protein>
    <recommendedName>
        <fullName evidence="9">G-protein coupled receptors family 2 profile 2 domain-containing protein</fullName>
    </recommendedName>
</protein>
<evidence type="ECO:0000256" key="4">
    <source>
        <dbReference type="ARBA" id="ARBA00023040"/>
    </source>
</evidence>
<dbReference type="AlphaFoldDB" id="A0A1R2AUI5"/>
<keyword evidence="6" id="KW-0675">Receptor</keyword>
<evidence type="ECO:0000256" key="7">
    <source>
        <dbReference type="ARBA" id="ARBA00023224"/>
    </source>
</evidence>
<keyword evidence="7" id="KW-0807">Transducer</keyword>
<reference evidence="10 11" key="1">
    <citation type="submission" date="2016-11" db="EMBL/GenBank/DDBJ databases">
        <title>The macronuclear genome of Stentor coeruleus: a giant cell with tiny introns.</title>
        <authorList>
            <person name="Slabodnick M."/>
            <person name="Ruby J.G."/>
            <person name="Reiff S.B."/>
            <person name="Swart E.C."/>
            <person name="Gosai S."/>
            <person name="Prabakaran S."/>
            <person name="Witkowska E."/>
            <person name="Larue G.E."/>
            <person name="Fisher S."/>
            <person name="Freeman R.M."/>
            <person name="Gunawardena J."/>
            <person name="Chu W."/>
            <person name="Stover N.A."/>
            <person name="Gregory B.D."/>
            <person name="Nowacki M."/>
            <person name="Derisi J."/>
            <person name="Roy S.W."/>
            <person name="Marshall W.F."/>
            <person name="Sood P."/>
        </authorList>
    </citation>
    <scope>NUCLEOTIDE SEQUENCE [LARGE SCALE GENOMIC DNA]</scope>
    <source>
        <strain evidence="10">WM001</strain>
    </source>
</reference>
<dbReference type="GO" id="GO:0004930">
    <property type="term" value="F:G protein-coupled receptor activity"/>
    <property type="evidence" value="ECO:0007669"/>
    <property type="project" value="UniProtKB-KW"/>
</dbReference>
<evidence type="ECO:0000256" key="5">
    <source>
        <dbReference type="ARBA" id="ARBA00023136"/>
    </source>
</evidence>
<dbReference type="PRINTS" id="PR02000">
    <property type="entry name" value="GCR1PLANT"/>
</dbReference>
<evidence type="ECO:0000256" key="6">
    <source>
        <dbReference type="ARBA" id="ARBA00023170"/>
    </source>
</evidence>
<dbReference type="OrthoDB" id="299724at2759"/>
<dbReference type="Pfam" id="PF05462">
    <property type="entry name" value="Dicty_CAR"/>
    <property type="match status" value="1"/>
</dbReference>
<evidence type="ECO:0000256" key="2">
    <source>
        <dbReference type="ARBA" id="ARBA00022692"/>
    </source>
</evidence>
<dbReference type="PANTHER" id="PTHR23112">
    <property type="entry name" value="G PROTEIN-COUPLED RECEPTOR 157-RELATED"/>
    <property type="match status" value="1"/>
</dbReference>
<evidence type="ECO:0000313" key="11">
    <source>
        <dbReference type="Proteomes" id="UP000187209"/>
    </source>
</evidence>
<dbReference type="GO" id="GO:0007166">
    <property type="term" value="P:cell surface receptor signaling pathway"/>
    <property type="evidence" value="ECO:0007669"/>
    <property type="project" value="InterPro"/>
</dbReference>
<dbReference type="GO" id="GO:0005886">
    <property type="term" value="C:plasma membrane"/>
    <property type="evidence" value="ECO:0007669"/>
    <property type="project" value="TreeGrafter"/>
</dbReference>
<feature type="domain" description="G-protein coupled receptors family 2 profile 2" evidence="9">
    <location>
        <begin position="9"/>
        <end position="251"/>
    </location>
</feature>
<dbReference type="Proteomes" id="UP000187209">
    <property type="component" value="Unassembled WGS sequence"/>
</dbReference>
<dbReference type="PROSITE" id="PS50261">
    <property type="entry name" value="G_PROTEIN_RECEP_F2_4"/>
    <property type="match status" value="1"/>
</dbReference>
<dbReference type="EMBL" id="MPUH01001373">
    <property type="protein sequence ID" value="OMJ68167.1"/>
    <property type="molecule type" value="Genomic_DNA"/>
</dbReference>
<evidence type="ECO:0000313" key="10">
    <source>
        <dbReference type="EMBL" id="OMJ68167.1"/>
    </source>
</evidence>
<dbReference type="InterPro" id="IPR022340">
    <property type="entry name" value="GPCR_GCR1_put"/>
</dbReference>
<feature type="transmembrane region" description="Helical" evidence="8">
    <location>
        <begin position="44"/>
        <end position="64"/>
    </location>
</feature>
<keyword evidence="3 8" id="KW-1133">Transmembrane helix</keyword>
<dbReference type="InterPro" id="IPR017981">
    <property type="entry name" value="GPCR_2-like_7TM"/>
</dbReference>
<gene>
    <name evidence="10" type="ORF">SteCoe_34460</name>
</gene>